<dbReference type="InterPro" id="IPR056993">
    <property type="entry name" value="TRIP4_3rd_dom"/>
</dbReference>
<dbReference type="AlphaFoldDB" id="A9US72"/>
<feature type="compositionally biased region" description="Basic and acidic residues" evidence="1">
    <location>
        <begin position="348"/>
        <end position="367"/>
    </location>
</feature>
<dbReference type="CDD" id="cd06554">
    <property type="entry name" value="ASCH_ASC-1_like"/>
    <property type="match status" value="1"/>
</dbReference>
<reference evidence="5 6" key="1">
    <citation type="journal article" date="2008" name="Nature">
        <title>The genome of the choanoflagellate Monosiga brevicollis and the origin of metazoans.</title>
        <authorList>
            <consortium name="JGI Sequencing"/>
            <person name="King N."/>
            <person name="Westbrook M.J."/>
            <person name="Young S.L."/>
            <person name="Kuo A."/>
            <person name="Abedin M."/>
            <person name="Chapman J."/>
            <person name="Fairclough S."/>
            <person name="Hellsten U."/>
            <person name="Isogai Y."/>
            <person name="Letunic I."/>
            <person name="Marr M."/>
            <person name="Pincus D."/>
            <person name="Putnam N."/>
            <person name="Rokas A."/>
            <person name="Wright K.J."/>
            <person name="Zuzow R."/>
            <person name="Dirks W."/>
            <person name="Good M."/>
            <person name="Goodstein D."/>
            <person name="Lemons D."/>
            <person name="Li W."/>
            <person name="Lyons J.B."/>
            <person name="Morris A."/>
            <person name="Nichols S."/>
            <person name="Richter D.J."/>
            <person name="Salamov A."/>
            <person name="Bork P."/>
            <person name="Lim W.A."/>
            <person name="Manning G."/>
            <person name="Miller W.T."/>
            <person name="McGinnis W."/>
            <person name="Shapiro H."/>
            <person name="Tjian R."/>
            <person name="Grigoriev I.V."/>
            <person name="Rokhsar D."/>
        </authorList>
    </citation>
    <scope>NUCLEOTIDE SEQUENCE [LARGE SCALE GENOMIC DNA]</scope>
    <source>
        <strain evidence="6">MX1 / ATCC 50154</strain>
    </source>
</reference>
<dbReference type="GO" id="GO:0072344">
    <property type="term" value="P:rescue of stalled ribosome"/>
    <property type="evidence" value="ECO:0007669"/>
    <property type="project" value="InterPro"/>
</dbReference>
<feature type="region of interest" description="Disordered" evidence="1">
    <location>
        <begin position="101"/>
        <end position="174"/>
    </location>
</feature>
<organism evidence="5 6">
    <name type="scientific">Monosiga brevicollis</name>
    <name type="common">Choanoflagellate</name>
    <dbReference type="NCBI Taxonomy" id="81824"/>
    <lineage>
        <taxon>Eukaryota</taxon>
        <taxon>Choanoflagellata</taxon>
        <taxon>Craspedida</taxon>
        <taxon>Salpingoecidae</taxon>
        <taxon>Monosiga</taxon>
    </lineage>
</organism>
<dbReference type="InParanoid" id="A9US72"/>
<dbReference type="Pfam" id="PF23134">
    <property type="entry name" value="TRIP4_3rd"/>
    <property type="match status" value="1"/>
</dbReference>
<dbReference type="Pfam" id="PF04266">
    <property type="entry name" value="ASCH"/>
    <property type="match status" value="1"/>
</dbReference>
<dbReference type="RefSeq" id="XP_001743015.1">
    <property type="nucleotide sequence ID" value="XM_001742963.1"/>
</dbReference>
<dbReference type="GeneID" id="5888569"/>
<feature type="region of interest" description="Disordered" evidence="1">
    <location>
        <begin position="187"/>
        <end position="219"/>
    </location>
</feature>
<protein>
    <recommendedName>
        <fullName evidence="7">ASCH domain-containing protein</fullName>
    </recommendedName>
</protein>
<evidence type="ECO:0008006" key="7">
    <source>
        <dbReference type="Google" id="ProtNLM"/>
    </source>
</evidence>
<dbReference type="Proteomes" id="UP000001357">
    <property type="component" value="Unassembled WGS sequence"/>
</dbReference>
<evidence type="ECO:0000259" key="2">
    <source>
        <dbReference type="Pfam" id="PF04266"/>
    </source>
</evidence>
<dbReference type="KEGG" id="mbr:MONBRDRAFT_35853"/>
<dbReference type="InterPro" id="IPR039128">
    <property type="entry name" value="TRIP4-like"/>
</dbReference>
<feature type="compositionally biased region" description="Low complexity" evidence="1">
    <location>
        <begin position="143"/>
        <end position="166"/>
    </location>
</feature>
<evidence type="ECO:0000313" key="5">
    <source>
        <dbReference type="EMBL" id="EDQ91729.1"/>
    </source>
</evidence>
<dbReference type="PANTHER" id="PTHR12963">
    <property type="entry name" value="THYROID RECEPTOR INTERACTING PROTEIN RELATED"/>
    <property type="match status" value="1"/>
</dbReference>
<dbReference type="eggNOG" id="KOG2845">
    <property type="taxonomic scope" value="Eukaryota"/>
</dbReference>
<dbReference type="InterPro" id="IPR009349">
    <property type="entry name" value="TRIP4/RQT4_C2HC5_Znf"/>
</dbReference>
<dbReference type="SUPFAM" id="SSF88697">
    <property type="entry name" value="PUA domain-like"/>
    <property type="match status" value="1"/>
</dbReference>
<dbReference type="GO" id="GO:0180022">
    <property type="term" value="C:RQC-trigger complex"/>
    <property type="evidence" value="ECO:0007669"/>
    <property type="project" value="InterPro"/>
</dbReference>
<evidence type="ECO:0000313" key="6">
    <source>
        <dbReference type="Proteomes" id="UP000001357"/>
    </source>
</evidence>
<dbReference type="FunCoup" id="A9US72">
    <property type="interactions" value="717"/>
</dbReference>
<feature type="region of interest" description="Disordered" evidence="1">
    <location>
        <begin position="342"/>
        <end position="367"/>
    </location>
</feature>
<dbReference type="EMBL" id="CH991544">
    <property type="protein sequence ID" value="EDQ91729.1"/>
    <property type="molecule type" value="Genomic_DNA"/>
</dbReference>
<evidence type="ECO:0000256" key="1">
    <source>
        <dbReference type="SAM" id="MobiDB-lite"/>
    </source>
</evidence>
<feature type="compositionally biased region" description="Low complexity" evidence="1">
    <location>
        <begin position="104"/>
        <end position="135"/>
    </location>
</feature>
<dbReference type="FunFam" id="2.30.130.30:FF:000002">
    <property type="entry name" value="Activating signal cointegrator 1"/>
    <property type="match status" value="1"/>
</dbReference>
<dbReference type="InterPro" id="IPR007374">
    <property type="entry name" value="ASCH_domain"/>
</dbReference>
<dbReference type="InterPro" id="IPR015947">
    <property type="entry name" value="PUA-like_sf"/>
</dbReference>
<keyword evidence="6" id="KW-1185">Reference proteome</keyword>
<feature type="domain" description="TRIP4/RQT4 C2HC5-type zinc finger" evidence="3">
    <location>
        <begin position="243"/>
        <end position="288"/>
    </location>
</feature>
<feature type="domain" description="Activating signal cointegrator 1 third" evidence="4">
    <location>
        <begin position="334"/>
        <end position="385"/>
    </location>
</feature>
<accession>A9US72</accession>
<name>A9US72_MONBE</name>
<dbReference type="PANTHER" id="PTHR12963:SF4">
    <property type="entry name" value="ACTIVATING SIGNAL COINTEGRATOR 1"/>
    <property type="match status" value="1"/>
</dbReference>
<proteinExistence type="predicted"/>
<gene>
    <name evidence="5" type="ORF">MONBRDRAFT_35853</name>
</gene>
<evidence type="ECO:0000259" key="3">
    <source>
        <dbReference type="Pfam" id="PF06221"/>
    </source>
</evidence>
<evidence type="ECO:0000259" key="4">
    <source>
        <dbReference type="Pfam" id="PF23134"/>
    </source>
</evidence>
<dbReference type="GO" id="GO:0045893">
    <property type="term" value="P:positive regulation of DNA-templated transcription"/>
    <property type="evidence" value="ECO:0000318"/>
    <property type="project" value="GO_Central"/>
</dbReference>
<dbReference type="GO" id="GO:0008270">
    <property type="term" value="F:zinc ion binding"/>
    <property type="evidence" value="ECO:0007669"/>
    <property type="project" value="InterPro"/>
</dbReference>
<dbReference type="Gene3D" id="2.30.130.30">
    <property type="entry name" value="Hypothetical protein"/>
    <property type="match status" value="1"/>
</dbReference>
<feature type="domain" description="ASCH" evidence="2">
    <location>
        <begin position="429"/>
        <end position="517"/>
    </location>
</feature>
<dbReference type="STRING" id="81824.A9US72"/>
<dbReference type="Pfam" id="PF06221">
    <property type="entry name" value="zf-C2HC5"/>
    <property type="match status" value="1"/>
</dbReference>
<dbReference type="GO" id="GO:0005634">
    <property type="term" value="C:nucleus"/>
    <property type="evidence" value="ECO:0000318"/>
    <property type="project" value="GO_Central"/>
</dbReference>
<sequence length="578" mass="65098">MAPSARDQLRRWTALQLVKLSGEDEDDVDYLTDTAEYVNVLLEGVELSTVFPHALPLSVRYLLATKDAEEVRAYVTDFAPEASGSQISSFVNTFQAKKTKLQQPTVSTAPAPTATSTVVPASAPAPAPAAAASPITLPPPGLTSASKTSKISTTSKASKVSTASTANKRREQLPVDKPVGDTLAVQASLPPLYNPKRSTATKDANPGAGAKTNAGVRRPRPKFVSFMNRDGDSLVNDLLPGRRFCECLASRHQLINNCLRCGRIVCEQEGIGPCMHCGACVVTREQQELLARDSKQARKFLEKLMREADVPATVSDQLLDYDRNMAQRTRVIDDQADYFNTDGNKWQSRQERDAARQREAEMRDERRAARRENRITIDFAGRQVRQADVEEVDIYAEAHREEEERRERALHKTHRDRELQEMADGGFCMSMHQPWASLLVYGIKMHEGRVWTGPHRGRLWIAAASKQPDPEEIQQLEDFYRERFAGRNVPFPKEYPTACLLGFVDVEDILPQDEYRQKFPDGDSHMPYVFVCKNPHELIVRYPVKGQHKIWKLDKTMHDSARQCIQPVDMSWLEEEPI</sequence>